<protein>
    <submittedName>
        <fullName evidence="2">Uncharacterized protein</fullName>
    </submittedName>
</protein>
<feature type="region of interest" description="Disordered" evidence="1">
    <location>
        <begin position="32"/>
        <end position="103"/>
    </location>
</feature>
<dbReference type="EMBL" id="VKKY01000003">
    <property type="protein sequence ID" value="KAA3436491.1"/>
    <property type="molecule type" value="Genomic_DNA"/>
</dbReference>
<dbReference type="Proteomes" id="UP000324133">
    <property type="component" value="Unassembled WGS sequence"/>
</dbReference>
<feature type="compositionally biased region" description="Basic and acidic residues" evidence="1">
    <location>
        <begin position="42"/>
        <end position="57"/>
    </location>
</feature>
<evidence type="ECO:0000313" key="2">
    <source>
        <dbReference type="EMBL" id="KAA3436491.1"/>
    </source>
</evidence>
<dbReference type="AlphaFoldDB" id="A0A5B6TC11"/>
<comment type="caution">
    <text evidence="2">The sequence shown here is derived from an EMBL/GenBank/DDBJ whole genome shotgun (WGS) entry which is preliminary data.</text>
</comment>
<keyword evidence="3" id="KW-1185">Reference proteome</keyword>
<proteinExistence type="predicted"/>
<gene>
    <name evidence="2" type="ORF">FOA19_19055</name>
</gene>
<accession>A0A5B6TC11</accession>
<reference evidence="2 3" key="1">
    <citation type="submission" date="2019-07" db="EMBL/GenBank/DDBJ databases">
        <title>Rufibacter sp. nov., isolated from lake sediment.</title>
        <authorList>
            <person name="Qu J.-H."/>
        </authorList>
    </citation>
    <scope>NUCLEOTIDE SEQUENCE [LARGE SCALE GENOMIC DNA]</scope>
    <source>
        <strain evidence="2 3">NBS58-1</strain>
    </source>
</reference>
<sequence length="103" mass="11509">MYNFDGANKLMRISVSSLSVERLCFRLGAARAAGQPAKAKTAARDRKAGPRGRERSEPSYGTMKLLNPRKPRRHASKNGLRYQKKPLPNGNHLTNTSKILYNV</sequence>
<organism evidence="2 3">
    <name type="scientific">Rufibacter hautae</name>
    <dbReference type="NCBI Taxonomy" id="2595005"/>
    <lineage>
        <taxon>Bacteria</taxon>
        <taxon>Pseudomonadati</taxon>
        <taxon>Bacteroidota</taxon>
        <taxon>Cytophagia</taxon>
        <taxon>Cytophagales</taxon>
        <taxon>Hymenobacteraceae</taxon>
        <taxon>Rufibacter</taxon>
    </lineage>
</organism>
<feature type="compositionally biased region" description="Polar residues" evidence="1">
    <location>
        <begin position="91"/>
        <end position="103"/>
    </location>
</feature>
<evidence type="ECO:0000256" key="1">
    <source>
        <dbReference type="SAM" id="MobiDB-lite"/>
    </source>
</evidence>
<name>A0A5B6TC11_9BACT</name>
<evidence type="ECO:0000313" key="3">
    <source>
        <dbReference type="Proteomes" id="UP000324133"/>
    </source>
</evidence>
<feature type="compositionally biased region" description="Basic residues" evidence="1">
    <location>
        <begin position="67"/>
        <end position="76"/>
    </location>
</feature>